<sequence length="410" mass="45223">MCEKKIIFIESNTSGTGMLALEKAKSWGFKPVFVTNDPNRYKGLDSIPCELYITDTNDLDGLKQMSSIFDPLQIAAVVTTSEFYLITAAELALHLGLPSNNPLSLQICRNKHFTREKLKEEGFLQPDFVVVRNLEDIKTAINKIGFPCVVKPVDDSGSNDVLLCFTEDEIFKHAGSLLSDKINVRGQLKASAVLIEEYVNAPEYSVETLTVNGVTTVVGITEKQTTSSPYFVECLHVFPSRLSAEEEKEIAHTVLNALEKIDISTGAVHTEVKLTPRGCCIIEINARLAGGMIPELIRLVTGVEVLEKHIRCFAGQYEVEDYRKNGYAAIHFITHSTSGVLRGVSGIEQVKKMPLVKDVHITAKTGECIRKPKNASDRLGYVIVKGNSYAETILCAKEAVSKVELIVTKE</sequence>
<evidence type="ECO:0000313" key="6">
    <source>
        <dbReference type="EMBL" id="MCY9519773.1"/>
    </source>
</evidence>
<keyword evidence="2 4" id="KW-0547">Nucleotide-binding</keyword>
<dbReference type="EMBL" id="JAMDLW010000010">
    <property type="protein sequence ID" value="MCY9519773.1"/>
    <property type="molecule type" value="Genomic_DNA"/>
</dbReference>
<evidence type="ECO:0000256" key="2">
    <source>
        <dbReference type="ARBA" id="ARBA00022741"/>
    </source>
</evidence>
<dbReference type="PROSITE" id="PS50975">
    <property type="entry name" value="ATP_GRASP"/>
    <property type="match status" value="1"/>
</dbReference>
<dbReference type="Pfam" id="PF13535">
    <property type="entry name" value="ATP-grasp_4"/>
    <property type="match status" value="1"/>
</dbReference>
<feature type="domain" description="ATP-grasp" evidence="5">
    <location>
        <begin position="115"/>
        <end position="314"/>
    </location>
</feature>
<evidence type="ECO:0000256" key="3">
    <source>
        <dbReference type="ARBA" id="ARBA00022840"/>
    </source>
</evidence>
<proteinExistence type="predicted"/>
<organism evidence="6 7">
    <name type="scientific">Paenibacillus apiarius</name>
    <dbReference type="NCBI Taxonomy" id="46240"/>
    <lineage>
        <taxon>Bacteria</taxon>
        <taxon>Bacillati</taxon>
        <taxon>Bacillota</taxon>
        <taxon>Bacilli</taxon>
        <taxon>Bacillales</taxon>
        <taxon>Paenibacillaceae</taxon>
        <taxon>Paenibacillus</taxon>
    </lineage>
</organism>
<dbReference type="SMART" id="SM01209">
    <property type="entry name" value="GARS_A"/>
    <property type="match status" value="1"/>
</dbReference>
<protein>
    <submittedName>
        <fullName evidence="6">ATP-grasp domain-containing protein</fullName>
    </submittedName>
</protein>
<evidence type="ECO:0000256" key="4">
    <source>
        <dbReference type="PROSITE-ProRule" id="PRU00409"/>
    </source>
</evidence>
<dbReference type="Gene3D" id="3.30.470.20">
    <property type="entry name" value="ATP-grasp fold, B domain"/>
    <property type="match status" value="1"/>
</dbReference>
<comment type="caution">
    <text evidence="6">The sequence shown here is derived from an EMBL/GenBank/DDBJ whole genome shotgun (WGS) entry which is preliminary data.</text>
</comment>
<dbReference type="Gene3D" id="3.40.50.20">
    <property type="match status" value="1"/>
</dbReference>
<dbReference type="InterPro" id="IPR052032">
    <property type="entry name" value="ATP-dep_AA_Ligase"/>
</dbReference>
<accession>A0ABT4DQZ4</accession>
<gene>
    <name evidence="6" type="ORF">M5X09_08770</name>
</gene>
<evidence type="ECO:0000259" key="5">
    <source>
        <dbReference type="PROSITE" id="PS50975"/>
    </source>
</evidence>
<evidence type="ECO:0000313" key="7">
    <source>
        <dbReference type="Proteomes" id="UP001207626"/>
    </source>
</evidence>
<dbReference type="RefSeq" id="WP_087433287.1">
    <property type="nucleotide sequence ID" value="NZ_JAMDLV010000071.1"/>
</dbReference>
<dbReference type="PANTHER" id="PTHR43585">
    <property type="entry name" value="FUMIPYRROLE BIOSYNTHESIS PROTEIN C"/>
    <property type="match status" value="1"/>
</dbReference>
<keyword evidence="1" id="KW-0436">Ligase</keyword>
<name>A0ABT4DQZ4_9BACL</name>
<dbReference type="SUPFAM" id="SSF56059">
    <property type="entry name" value="Glutathione synthetase ATP-binding domain-like"/>
    <property type="match status" value="1"/>
</dbReference>
<dbReference type="InterPro" id="IPR040570">
    <property type="entry name" value="LAL_C2"/>
</dbReference>
<dbReference type="Pfam" id="PF18603">
    <property type="entry name" value="LAL_C2"/>
    <property type="match status" value="1"/>
</dbReference>
<dbReference type="Proteomes" id="UP001207626">
    <property type="component" value="Unassembled WGS sequence"/>
</dbReference>
<dbReference type="InterPro" id="IPR011761">
    <property type="entry name" value="ATP-grasp"/>
</dbReference>
<reference evidence="6 7" key="1">
    <citation type="submission" date="2022-05" db="EMBL/GenBank/DDBJ databases">
        <title>Genome Sequencing of Bee-Associated Microbes.</title>
        <authorList>
            <person name="Dunlap C."/>
        </authorList>
    </citation>
    <scope>NUCLEOTIDE SEQUENCE [LARGE SCALE GENOMIC DNA]</scope>
    <source>
        <strain evidence="6 7">NRRL NRS-1438</strain>
    </source>
</reference>
<keyword evidence="7" id="KW-1185">Reference proteome</keyword>
<evidence type="ECO:0000256" key="1">
    <source>
        <dbReference type="ARBA" id="ARBA00022598"/>
    </source>
</evidence>
<keyword evidence="3 4" id="KW-0067">ATP-binding</keyword>
<dbReference type="PANTHER" id="PTHR43585:SF2">
    <property type="entry name" value="ATP-GRASP ENZYME FSQD"/>
    <property type="match status" value="1"/>
</dbReference>